<proteinExistence type="predicted"/>
<dbReference type="AlphaFoldDB" id="I8T5W2"/>
<dbReference type="STRING" id="1172194.WQQ_29220"/>
<reference evidence="1 2" key="1">
    <citation type="journal article" date="2012" name="J. Bacteriol.">
        <title>Genome Sequence of n-Alkane-Degrading Hydrocarboniphaga effusa Strain AP103T (ATCC BAA-332T).</title>
        <authorList>
            <person name="Chang H.K."/>
            <person name="Zylstra G.J."/>
            <person name="Chae J.C."/>
        </authorList>
    </citation>
    <scope>NUCLEOTIDE SEQUENCE [LARGE SCALE GENOMIC DNA]</scope>
    <source>
        <strain evidence="1 2">AP103</strain>
    </source>
</reference>
<dbReference type="InterPro" id="IPR025460">
    <property type="entry name" value="DUF4280"/>
</dbReference>
<gene>
    <name evidence="1" type="ORF">WQQ_29220</name>
</gene>
<keyword evidence="2" id="KW-1185">Reference proteome</keyword>
<evidence type="ECO:0008006" key="3">
    <source>
        <dbReference type="Google" id="ProtNLM"/>
    </source>
</evidence>
<dbReference type="OrthoDB" id="4825649at2"/>
<dbReference type="EMBL" id="AKGD01000002">
    <property type="protein sequence ID" value="EIT69340.1"/>
    <property type="molecule type" value="Genomic_DNA"/>
</dbReference>
<comment type="caution">
    <text evidence="1">The sequence shown here is derived from an EMBL/GenBank/DDBJ whole genome shotgun (WGS) entry which is preliminary data.</text>
</comment>
<dbReference type="Proteomes" id="UP000003704">
    <property type="component" value="Unassembled WGS sequence"/>
</dbReference>
<accession>I8T5W2</accession>
<evidence type="ECO:0000313" key="1">
    <source>
        <dbReference type="EMBL" id="EIT69340.1"/>
    </source>
</evidence>
<dbReference type="Pfam" id="PF14107">
    <property type="entry name" value="DUF4280"/>
    <property type="match status" value="1"/>
</dbReference>
<sequence length="129" mass="13353">MPMQVVNGAKLQCSFGTAPSSLTVLPLAMTLSSNQPAATIMDHKPMLNVMPFGMCTTPTNPQVAAATAAALGVLTPQPCIPMTTSPWMPGSMTVLVGHNPALNNTSVCMCMWAGVVSVMEAGQATHQIP</sequence>
<protein>
    <recommendedName>
        <fullName evidence="3">DUF4280 domain-containing protein</fullName>
    </recommendedName>
</protein>
<organism evidence="1 2">
    <name type="scientific">Hydrocarboniphaga effusa AP103</name>
    <dbReference type="NCBI Taxonomy" id="1172194"/>
    <lineage>
        <taxon>Bacteria</taxon>
        <taxon>Pseudomonadati</taxon>
        <taxon>Pseudomonadota</taxon>
        <taxon>Gammaproteobacteria</taxon>
        <taxon>Nevskiales</taxon>
        <taxon>Nevskiaceae</taxon>
        <taxon>Hydrocarboniphaga</taxon>
    </lineage>
</organism>
<dbReference type="RefSeq" id="WP_007185863.1">
    <property type="nucleotide sequence ID" value="NZ_AKGD01000002.1"/>
</dbReference>
<evidence type="ECO:0000313" key="2">
    <source>
        <dbReference type="Proteomes" id="UP000003704"/>
    </source>
</evidence>
<name>I8T5W2_9GAMM</name>